<dbReference type="GO" id="GO:0003677">
    <property type="term" value="F:DNA binding"/>
    <property type="evidence" value="ECO:0007669"/>
    <property type="project" value="UniProtKB-KW"/>
</dbReference>
<dbReference type="RefSeq" id="WP_204734507.1">
    <property type="nucleotide sequence ID" value="NZ_JAVDWE010000021.1"/>
</dbReference>
<dbReference type="PANTHER" id="PTHR30126:SF2">
    <property type="entry name" value="HTH-TYPE TRANSCRIPTIONAL REGULATOR YJIE"/>
    <property type="match status" value="1"/>
</dbReference>
<dbReference type="Pfam" id="PF00126">
    <property type="entry name" value="HTH_1"/>
    <property type="match status" value="1"/>
</dbReference>
<dbReference type="InterPro" id="IPR000847">
    <property type="entry name" value="LysR_HTH_N"/>
</dbReference>
<dbReference type="Pfam" id="PF03466">
    <property type="entry name" value="LysR_substrate"/>
    <property type="match status" value="1"/>
</dbReference>
<keyword evidence="7" id="KW-1185">Reference proteome</keyword>
<evidence type="ECO:0000313" key="6">
    <source>
        <dbReference type="EMBL" id="MDR7097260.1"/>
    </source>
</evidence>
<comment type="similarity">
    <text evidence="1">Belongs to the LysR transcriptional regulatory family.</text>
</comment>
<dbReference type="PROSITE" id="PS50931">
    <property type="entry name" value="HTH_LYSR"/>
    <property type="match status" value="1"/>
</dbReference>
<evidence type="ECO:0000256" key="4">
    <source>
        <dbReference type="ARBA" id="ARBA00023163"/>
    </source>
</evidence>
<dbReference type="Gene3D" id="1.10.10.10">
    <property type="entry name" value="Winged helix-like DNA-binding domain superfamily/Winged helix DNA-binding domain"/>
    <property type="match status" value="1"/>
</dbReference>
<comment type="caution">
    <text evidence="6">The sequence shown here is derived from an EMBL/GenBank/DDBJ whole genome shotgun (WGS) entry which is preliminary data.</text>
</comment>
<reference evidence="6 7" key="1">
    <citation type="submission" date="2023-07" db="EMBL/GenBank/DDBJ databases">
        <title>Sorghum-associated microbial communities from plants grown in Nebraska, USA.</title>
        <authorList>
            <person name="Schachtman D."/>
        </authorList>
    </citation>
    <scope>NUCLEOTIDE SEQUENCE [LARGE SCALE GENOMIC DNA]</scope>
    <source>
        <strain evidence="6 7">BE240</strain>
    </source>
</reference>
<dbReference type="SUPFAM" id="SSF46785">
    <property type="entry name" value="Winged helix' DNA-binding domain"/>
    <property type="match status" value="1"/>
</dbReference>
<dbReference type="PANTHER" id="PTHR30126">
    <property type="entry name" value="HTH-TYPE TRANSCRIPTIONAL REGULATOR"/>
    <property type="match status" value="1"/>
</dbReference>
<gene>
    <name evidence="6" type="ORF">J2X09_005034</name>
</gene>
<dbReference type="CDD" id="cd05466">
    <property type="entry name" value="PBP2_LTTR_substrate"/>
    <property type="match status" value="1"/>
</dbReference>
<dbReference type="SUPFAM" id="SSF53850">
    <property type="entry name" value="Periplasmic binding protein-like II"/>
    <property type="match status" value="1"/>
</dbReference>
<evidence type="ECO:0000256" key="1">
    <source>
        <dbReference type="ARBA" id="ARBA00009437"/>
    </source>
</evidence>
<organism evidence="6 7">
    <name type="scientific">Hydrogenophaga laconesensis</name>
    <dbReference type="NCBI Taxonomy" id="1805971"/>
    <lineage>
        <taxon>Bacteria</taxon>
        <taxon>Pseudomonadati</taxon>
        <taxon>Pseudomonadota</taxon>
        <taxon>Betaproteobacteria</taxon>
        <taxon>Burkholderiales</taxon>
        <taxon>Comamonadaceae</taxon>
        <taxon>Hydrogenophaga</taxon>
    </lineage>
</organism>
<protein>
    <submittedName>
        <fullName evidence="6">DNA-binding transcriptional LysR family regulator</fullName>
    </submittedName>
</protein>
<proteinExistence type="inferred from homology"/>
<accession>A0ABU1VIW7</accession>
<dbReference type="PRINTS" id="PR00039">
    <property type="entry name" value="HTHLYSR"/>
</dbReference>
<evidence type="ECO:0000256" key="2">
    <source>
        <dbReference type="ARBA" id="ARBA00023015"/>
    </source>
</evidence>
<evidence type="ECO:0000313" key="7">
    <source>
        <dbReference type="Proteomes" id="UP001265550"/>
    </source>
</evidence>
<sequence>MGPGNRPLDLEWLEDFLALAETGNFSRAAQARHIAQPAFSRHIKSLEEWTGVPLFDRSEHPTVLTPAGQRFKPLLEELLGRLESARSLARAAHDEAAAGLRFAATHLLSLAFFPAWFSRVEQTLGPRTVQMHSNDLAACEDLLLQRSVQFLLCHGHPAMPGRLEASGHPMQPIGEDTLLPVVALGPDGAPPFHLDDVPPDQALPLLAYHASSGLGRMLQAGLPPLPGGDVQHQTVFSSHHAVVLKAMALEGRGIAWLPRSLVAAELQGGQLAVAGGDEWALPMQIRLYRQPMEMTESAEALWSLVGGAPGA</sequence>
<dbReference type="InterPro" id="IPR036388">
    <property type="entry name" value="WH-like_DNA-bd_sf"/>
</dbReference>
<evidence type="ECO:0000259" key="5">
    <source>
        <dbReference type="PROSITE" id="PS50931"/>
    </source>
</evidence>
<dbReference type="Gene3D" id="3.40.190.10">
    <property type="entry name" value="Periplasmic binding protein-like II"/>
    <property type="match status" value="1"/>
</dbReference>
<evidence type="ECO:0000256" key="3">
    <source>
        <dbReference type="ARBA" id="ARBA00023125"/>
    </source>
</evidence>
<dbReference type="InterPro" id="IPR036390">
    <property type="entry name" value="WH_DNA-bd_sf"/>
</dbReference>
<feature type="domain" description="HTH lysR-type" evidence="5">
    <location>
        <begin position="8"/>
        <end position="65"/>
    </location>
</feature>
<dbReference type="EMBL" id="JAVDWE010000021">
    <property type="protein sequence ID" value="MDR7097260.1"/>
    <property type="molecule type" value="Genomic_DNA"/>
</dbReference>
<keyword evidence="3 6" id="KW-0238">DNA-binding</keyword>
<dbReference type="Proteomes" id="UP001265550">
    <property type="component" value="Unassembled WGS sequence"/>
</dbReference>
<name>A0ABU1VIW7_9BURK</name>
<keyword evidence="2" id="KW-0805">Transcription regulation</keyword>
<dbReference type="InterPro" id="IPR005119">
    <property type="entry name" value="LysR_subst-bd"/>
</dbReference>
<keyword evidence="4" id="KW-0804">Transcription</keyword>